<comment type="caution">
    <text evidence="6">The sequence shown here is derived from an EMBL/GenBank/DDBJ whole genome shotgun (WGS) entry which is preliminary data.</text>
</comment>
<dbReference type="PANTHER" id="PTHR12714">
    <property type="entry name" value="PROTEIN-S ISOPRENYLCYSTEINE O-METHYLTRANSFERASE"/>
    <property type="match status" value="1"/>
</dbReference>
<dbReference type="RefSeq" id="WP_169671806.1">
    <property type="nucleotide sequence ID" value="NZ_JABBHF010000004.1"/>
</dbReference>
<sequence length="147" mass="17145">MKKVIPPVLFILCVLLIVGLNFLLPEQTILKPPFSYVGIILIIAGLAIMSQIKKLFDKVNTEIHTFKKPRQLVKKGLFKFSRNPIYLGFTISLIGVWVLTGNLIGLIGILIFFLISNFWYIPYEERSMEKEFGYEYKLYKSKVRRWI</sequence>
<keyword evidence="7" id="KW-1185">Reference proteome</keyword>
<proteinExistence type="predicted"/>
<dbReference type="Proteomes" id="UP000746690">
    <property type="component" value="Unassembled WGS sequence"/>
</dbReference>
<protein>
    <submittedName>
        <fullName evidence="6">Isoprenylcysteine carboxylmethyltransferase family protein</fullName>
    </submittedName>
</protein>
<evidence type="ECO:0000256" key="1">
    <source>
        <dbReference type="ARBA" id="ARBA00004127"/>
    </source>
</evidence>
<evidence type="ECO:0000313" key="7">
    <source>
        <dbReference type="Proteomes" id="UP000746690"/>
    </source>
</evidence>
<keyword evidence="4 5" id="KW-0472">Membrane</keyword>
<reference evidence="6 7" key="1">
    <citation type="submission" date="2020-04" db="EMBL/GenBank/DDBJ databases">
        <title>A Flavivirga sp. nov.</title>
        <authorList>
            <person name="Sun X."/>
        </authorList>
    </citation>
    <scope>NUCLEOTIDE SEQUENCE [LARGE SCALE GENOMIC DNA]</scope>
    <source>
        <strain evidence="6 7">Y03</strain>
    </source>
</reference>
<keyword evidence="2 5" id="KW-0812">Transmembrane</keyword>
<dbReference type="InterPro" id="IPR007318">
    <property type="entry name" value="Phopholipid_MeTrfase"/>
</dbReference>
<gene>
    <name evidence="6" type="ORF">HHX25_07570</name>
</gene>
<dbReference type="Pfam" id="PF04191">
    <property type="entry name" value="PEMT"/>
    <property type="match status" value="1"/>
</dbReference>
<evidence type="ECO:0000256" key="2">
    <source>
        <dbReference type="ARBA" id="ARBA00022692"/>
    </source>
</evidence>
<comment type="subcellular location">
    <subcellularLocation>
        <location evidence="1">Endomembrane system</location>
        <topology evidence="1">Multi-pass membrane protein</topology>
    </subcellularLocation>
</comment>
<accession>A0ABX1RX53</accession>
<dbReference type="Gene3D" id="1.20.120.1630">
    <property type="match status" value="1"/>
</dbReference>
<dbReference type="EMBL" id="JABBHF010000004">
    <property type="protein sequence ID" value="NMH87358.1"/>
    <property type="molecule type" value="Genomic_DNA"/>
</dbReference>
<evidence type="ECO:0000313" key="6">
    <source>
        <dbReference type="EMBL" id="NMH87358.1"/>
    </source>
</evidence>
<evidence type="ECO:0000256" key="5">
    <source>
        <dbReference type="SAM" id="Phobius"/>
    </source>
</evidence>
<feature type="transmembrane region" description="Helical" evidence="5">
    <location>
        <begin position="77"/>
        <end position="97"/>
    </location>
</feature>
<feature type="transmembrane region" description="Helical" evidence="5">
    <location>
        <begin position="103"/>
        <end position="121"/>
    </location>
</feature>
<organism evidence="6 7">
    <name type="scientific">Flavivirga algicola</name>
    <dbReference type="NCBI Taxonomy" id="2729136"/>
    <lineage>
        <taxon>Bacteria</taxon>
        <taxon>Pseudomonadati</taxon>
        <taxon>Bacteroidota</taxon>
        <taxon>Flavobacteriia</taxon>
        <taxon>Flavobacteriales</taxon>
        <taxon>Flavobacteriaceae</taxon>
        <taxon>Flavivirga</taxon>
    </lineage>
</organism>
<evidence type="ECO:0000256" key="3">
    <source>
        <dbReference type="ARBA" id="ARBA00022989"/>
    </source>
</evidence>
<keyword evidence="3 5" id="KW-1133">Transmembrane helix</keyword>
<name>A0ABX1RX53_9FLAO</name>
<evidence type="ECO:0000256" key="4">
    <source>
        <dbReference type="ARBA" id="ARBA00023136"/>
    </source>
</evidence>
<feature type="transmembrane region" description="Helical" evidence="5">
    <location>
        <begin position="35"/>
        <end position="56"/>
    </location>
</feature>
<dbReference type="PANTHER" id="PTHR12714:SF11">
    <property type="entry name" value="PROTEIN C-TERMINAL S-ISOPRENYLCYSTEINE CARBOXYL O-METHYLTRANSFERASE"/>
    <property type="match status" value="1"/>
</dbReference>